<reference evidence="3" key="2">
    <citation type="submission" date="2015-01" db="EMBL/GenBank/DDBJ databases">
        <title>Evolutionary Origins and Diversification of the Mycorrhizal Mutualists.</title>
        <authorList>
            <consortium name="DOE Joint Genome Institute"/>
            <consortium name="Mycorrhizal Genomics Consortium"/>
            <person name="Kohler A."/>
            <person name="Kuo A."/>
            <person name="Nagy L.G."/>
            <person name="Floudas D."/>
            <person name="Copeland A."/>
            <person name="Barry K.W."/>
            <person name="Cichocki N."/>
            <person name="Veneault-Fourrey C."/>
            <person name="LaButti K."/>
            <person name="Lindquist E.A."/>
            <person name="Lipzen A."/>
            <person name="Lundell T."/>
            <person name="Morin E."/>
            <person name="Murat C."/>
            <person name="Riley R."/>
            <person name="Ohm R."/>
            <person name="Sun H."/>
            <person name="Tunlid A."/>
            <person name="Henrissat B."/>
            <person name="Grigoriev I.V."/>
            <person name="Hibbett D.S."/>
            <person name="Martin F."/>
        </authorList>
    </citation>
    <scope>NUCLEOTIDE SEQUENCE [LARGE SCALE GENOMIC DNA]</scope>
    <source>
        <strain evidence="3">Marx 270</strain>
    </source>
</reference>
<proteinExistence type="predicted"/>
<accession>A0A0C3P718</accession>
<evidence type="ECO:0000313" key="3">
    <source>
        <dbReference type="Proteomes" id="UP000054217"/>
    </source>
</evidence>
<gene>
    <name evidence="2" type="ORF">M404DRAFT_27031</name>
</gene>
<dbReference type="HOGENOM" id="CLU_2373632_0_0_1"/>
<evidence type="ECO:0000313" key="2">
    <source>
        <dbReference type="EMBL" id="KIO03371.1"/>
    </source>
</evidence>
<dbReference type="AlphaFoldDB" id="A0A0C3P718"/>
<dbReference type="Proteomes" id="UP000054217">
    <property type="component" value="Unassembled WGS sequence"/>
</dbReference>
<sequence>MFPCFSALLRRVPTLLRPSQHISTPLRGGSTLAEPNALSPDLQPLTSGSNSDLSLRNFPSYPSAHCSSNILPPSGRIHFGLRPLYSAAQPAPTPP</sequence>
<protein>
    <submittedName>
        <fullName evidence="2">Uncharacterized protein</fullName>
    </submittedName>
</protein>
<dbReference type="EMBL" id="KN831976">
    <property type="protein sequence ID" value="KIO03371.1"/>
    <property type="molecule type" value="Genomic_DNA"/>
</dbReference>
<name>A0A0C3P718_PISTI</name>
<evidence type="ECO:0000256" key="1">
    <source>
        <dbReference type="SAM" id="MobiDB-lite"/>
    </source>
</evidence>
<feature type="region of interest" description="Disordered" evidence="1">
    <location>
        <begin position="20"/>
        <end position="51"/>
    </location>
</feature>
<keyword evidence="3" id="KW-1185">Reference proteome</keyword>
<dbReference type="InParanoid" id="A0A0C3P718"/>
<organism evidence="2 3">
    <name type="scientific">Pisolithus tinctorius Marx 270</name>
    <dbReference type="NCBI Taxonomy" id="870435"/>
    <lineage>
        <taxon>Eukaryota</taxon>
        <taxon>Fungi</taxon>
        <taxon>Dikarya</taxon>
        <taxon>Basidiomycota</taxon>
        <taxon>Agaricomycotina</taxon>
        <taxon>Agaricomycetes</taxon>
        <taxon>Agaricomycetidae</taxon>
        <taxon>Boletales</taxon>
        <taxon>Sclerodermatineae</taxon>
        <taxon>Pisolithaceae</taxon>
        <taxon>Pisolithus</taxon>
    </lineage>
</organism>
<reference evidence="2 3" key="1">
    <citation type="submission" date="2014-04" db="EMBL/GenBank/DDBJ databases">
        <authorList>
            <consortium name="DOE Joint Genome Institute"/>
            <person name="Kuo A."/>
            <person name="Kohler A."/>
            <person name="Costa M.D."/>
            <person name="Nagy L.G."/>
            <person name="Floudas D."/>
            <person name="Copeland A."/>
            <person name="Barry K.W."/>
            <person name="Cichocki N."/>
            <person name="Veneault-Fourrey C."/>
            <person name="LaButti K."/>
            <person name="Lindquist E.A."/>
            <person name="Lipzen A."/>
            <person name="Lundell T."/>
            <person name="Morin E."/>
            <person name="Murat C."/>
            <person name="Sun H."/>
            <person name="Tunlid A."/>
            <person name="Henrissat B."/>
            <person name="Grigoriev I.V."/>
            <person name="Hibbett D.S."/>
            <person name="Martin F."/>
            <person name="Nordberg H.P."/>
            <person name="Cantor M.N."/>
            <person name="Hua S.X."/>
        </authorList>
    </citation>
    <scope>NUCLEOTIDE SEQUENCE [LARGE SCALE GENOMIC DNA]</scope>
    <source>
        <strain evidence="2 3">Marx 270</strain>
    </source>
</reference>